<name>A0ABD2AVA4_VESSQ</name>
<evidence type="ECO:0000313" key="1">
    <source>
        <dbReference type="EMBL" id="KAL2724410.1"/>
    </source>
</evidence>
<dbReference type="EMBL" id="JAUDFV010000139">
    <property type="protein sequence ID" value="KAL2724410.1"/>
    <property type="molecule type" value="Genomic_DNA"/>
</dbReference>
<proteinExistence type="predicted"/>
<reference evidence="1 2" key="1">
    <citation type="journal article" date="2024" name="Ann. Entomol. Soc. Am.">
        <title>Genomic analyses of the southern and eastern yellowjacket wasps (Hymenoptera: Vespidae) reveal evolutionary signatures of social life.</title>
        <authorList>
            <person name="Catto M.A."/>
            <person name="Caine P.B."/>
            <person name="Orr S.E."/>
            <person name="Hunt B.G."/>
            <person name="Goodisman M.A.D."/>
        </authorList>
    </citation>
    <scope>NUCLEOTIDE SEQUENCE [LARGE SCALE GENOMIC DNA]</scope>
    <source>
        <strain evidence="1">233</strain>
        <tissue evidence="1">Head and thorax</tissue>
    </source>
</reference>
<dbReference type="Proteomes" id="UP001607302">
    <property type="component" value="Unassembled WGS sequence"/>
</dbReference>
<sequence>MAEKLFGLERTQAIPVAIAREIGVSMSSRVISEPVPICRVKCAIIDLLSSPRTLILIHPSIPTLYYAAPRPFSPTSSLTLPPLPALTPSPLAANYLYDTTVQHSTIPMMTSDRLTKKKLSKLPLEYLITYFDPFKNLWTVLYLKIQDGVIEVDEKHRRSESINISSNSNSDNNNRLFKLKELKNNPEYDIFILRWIKSHRYNYESKSFFVFHDKGRVKQVEQVGKL</sequence>
<comment type="caution">
    <text evidence="1">The sequence shown here is derived from an EMBL/GenBank/DDBJ whole genome shotgun (WGS) entry which is preliminary data.</text>
</comment>
<organism evidence="1 2">
    <name type="scientific">Vespula squamosa</name>
    <name type="common">Southern yellow jacket</name>
    <name type="synonym">Wasp</name>
    <dbReference type="NCBI Taxonomy" id="30214"/>
    <lineage>
        <taxon>Eukaryota</taxon>
        <taxon>Metazoa</taxon>
        <taxon>Ecdysozoa</taxon>
        <taxon>Arthropoda</taxon>
        <taxon>Hexapoda</taxon>
        <taxon>Insecta</taxon>
        <taxon>Pterygota</taxon>
        <taxon>Neoptera</taxon>
        <taxon>Endopterygota</taxon>
        <taxon>Hymenoptera</taxon>
        <taxon>Apocrita</taxon>
        <taxon>Aculeata</taxon>
        <taxon>Vespoidea</taxon>
        <taxon>Vespidae</taxon>
        <taxon>Vespinae</taxon>
        <taxon>Vespula</taxon>
    </lineage>
</organism>
<evidence type="ECO:0000313" key="2">
    <source>
        <dbReference type="Proteomes" id="UP001607302"/>
    </source>
</evidence>
<protein>
    <submittedName>
        <fullName evidence="1">Uncharacterized protein</fullName>
    </submittedName>
</protein>
<dbReference type="AlphaFoldDB" id="A0ABD2AVA4"/>
<gene>
    <name evidence="1" type="ORF">V1478_008923</name>
</gene>
<keyword evidence="2" id="KW-1185">Reference proteome</keyword>
<accession>A0ABD2AVA4</accession>